<keyword evidence="3" id="KW-1185">Reference proteome</keyword>
<accession>A0A8T0HD22</accession>
<reference evidence="2" key="1">
    <citation type="submission" date="2020-06" db="EMBL/GenBank/DDBJ databases">
        <title>WGS assembly of Ceratodon purpureus strain R40.</title>
        <authorList>
            <person name="Carey S.B."/>
            <person name="Jenkins J."/>
            <person name="Shu S."/>
            <person name="Lovell J.T."/>
            <person name="Sreedasyam A."/>
            <person name="Maumus F."/>
            <person name="Tiley G.P."/>
            <person name="Fernandez-Pozo N."/>
            <person name="Barry K."/>
            <person name="Chen C."/>
            <person name="Wang M."/>
            <person name="Lipzen A."/>
            <person name="Daum C."/>
            <person name="Saski C.A."/>
            <person name="Payton A.C."/>
            <person name="Mcbreen J.C."/>
            <person name="Conrad R.E."/>
            <person name="Kollar L.M."/>
            <person name="Olsson S."/>
            <person name="Huttunen S."/>
            <person name="Landis J.B."/>
            <person name="Wickett N.J."/>
            <person name="Johnson M.G."/>
            <person name="Rensing S.A."/>
            <person name="Grimwood J."/>
            <person name="Schmutz J."/>
            <person name="Mcdaniel S.F."/>
        </authorList>
    </citation>
    <scope>NUCLEOTIDE SEQUENCE</scope>
    <source>
        <strain evidence="2">R40</strain>
    </source>
</reference>
<organism evidence="2 3">
    <name type="scientific">Ceratodon purpureus</name>
    <name type="common">Fire moss</name>
    <name type="synonym">Dicranum purpureum</name>
    <dbReference type="NCBI Taxonomy" id="3225"/>
    <lineage>
        <taxon>Eukaryota</taxon>
        <taxon>Viridiplantae</taxon>
        <taxon>Streptophyta</taxon>
        <taxon>Embryophyta</taxon>
        <taxon>Bryophyta</taxon>
        <taxon>Bryophytina</taxon>
        <taxon>Bryopsida</taxon>
        <taxon>Dicranidae</taxon>
        <taxon>Pseudoditrichales</taxon>
        <taxon>Ditrichaceae</taxon>
        <taxon>Ceratodon</taxon>
    </lineage>
</organism>
<evidence type="ECO:0000313" key="2">
    <source>
        <dbReference type="EMBL" id="KAG0568049.1"/>
    </source>
</evidence>
<feature type="compositionally biased region" description="Low complexity" evidence="1">
    <location>
        <begin position="22"/>
        <end position="34"/>
    </location>
</feature>
<gene>
    <name evidence="2" type="ORF">KC19_7G182600</name>
</gene>
<evidence type="ECO:0000313" key="3">
    <source>
        <dbReference type="Proteomes" id="UP000822688"/>
    </source>
</evidence>
<feature type="compositionally biased region" description="Polar residues" evidence="1">
    <location>
        <begin position="8"/>
        <end position="21"/>
    </location>
</feature>
<dbReference type="Proteomes" id="UP000822688">
    <property type="component" value="Chromosome 7"/>
</dbReference>
<comment type="caution">
    <text evidence="2">The sequence shown here is derived from an EMBL/GenBank/DDBJ whole genome shotgun (WGS) entry which is preliminary data.</text>
</comment>
<protein>
    <submittedName>
        <fullName evidence="2">Uncharacterized protein</fullName>
    </submittedName>
</protein>
<proteinExistence type="predicted"/>
<evidence type="ECO:0000256" key="1">
    <source>
        <dbReference type="SAM" id="MobiDB-lite"/>
    </source>
</evidence>
<sequence>MAKRSKNVTRSVLASNCGQQNPAASTPSPGAAAPQIRVGPVAATRPDPTRARGGAARRERIAQAGQETPPRWKRSIGGRGKGEMEWQASRQEKAQPGTVGRKCSAEGSAVQCAAVHKWKCKLELGGGWRWHCLVTSYHHVKLQHPSVHYVTFH</sequence>
<dbReference type="EMBL" id="CM026428">
    <property type="protein sequence ID" value="KAG0568049.1"/>
    <property type="molecule type" value="Genomic_DNA"/>
</dbReference>
<feature type="region of interest" description="Disordered" evidence="1">
    <location>
        <begin position="1"/>
        <end position="101"/>
    </location>
</feature>
<name>A0A8T0HD22_CERPU</name>
<dbReference type="AlphaFoldDB" id="A0A8T0HD22"/>